<feature type="transmembrane region" description="Helical" evidence="9">
    <location>
        <begin position="7"/>
        <end position="27"/>
    </location>
</feature>
<dbReference type="InterPro" id="IPR048634">
    <property type="entry name" value="SecD_SecF_C"/>
</dbReference>
<keyword evidence="5 9" id="KW-0653">Protein transport</keyword>
<dbReference type="Gene3D" id="1.20.1640.10">
    <property type="entry name" value="Multidrug efflux transporter AcrB transmembrane domain"/>
    <property type="match status" value="2"/>
</dbReference>
<evidence type="ECO:0000259" key="11">
    <source>
        <dbReference type="Pfam" id="PF02355"/>
    </source>
</evidence>
<dbReference type="OrthoDB" id="9805019at2"/>
<dbReference type="InterPro" id="IPR054384">
    <property type="entry name" value="SecDF_P1_head"/>
</dbReference>
<keyword evidence="2 9" id="KW-0813">Transport</keyword>
<comment type="caution">
    <text evidence="14">The sequence shown here is derived from an EMBL/GenBank/DDBJ whole genome shotgun (WGS) entry which is preliminary data.</text>
</comment>
<feature type="domain" description="Protein export membrane protein SecD/SecF C-terminal" evidence="11">
    <location>
        <begin position="467"/>
        <end position="634"/>
    </location>
</feature>
<dbReference type="FunFam" id="1.20.1640.10:FF:000004">
    <property type="entry name" value="Protein translocase subunit SecD"/>
    <property type="match status" value="1"/>
</dbReference>
<dbReference type="GO" id="GO:0043952">
    <property type="term" value="P:protein transport by the Sec complex"/>
    <property type="evidence" value="ECO:0007669"/>
    <property type="project" value="UniProtKB-UniRule"/>
</dbReference>
<dbReference type="Pfam" id="PF22599">
    <property type="entry name" value="SecDF_P1_head"/>
    <property type="match status" value="1"/>
</dbReference>
<evidence type="ECO:0000256" key="1">
    <source>
        <dbReference type="ARBA" id="ARBA00004651"/>
    </source>
</evidence>
<dbReference type="GO" id="GO:0006605">
    <property type="term" value="P:protein targeting"/>
    <property type="evidence" value="ECO:0007669"/>
    <property type="project" value="UniProtKB-UniRule"/>
</dbReference>
<evidence type="ECO:0000256" key="3">
    <source>
        <dbReference type="ARBA" id="ARBA00022475"/>
    </source>
</evidence>
<dbReference type="GO" id="GO:0065002">
    <property type="term" value="P:intracellular protein transmembrane transport"/>
    <property type="evidence" value="ECO:0007669"/>
    <property type="project" value="UniProtKB-UniRule"/>
</dbReference>
<evidence type="ECO:0000256" key="2">
    <source>
        <dbReference type="ARBA" id="ARBA00022448"/>
    </source>
</evidence>
<dbReference type="InterPro" id="IPR005791">
    <property type="entry name" value="SecD"/>
</dbReference>
<evidence type="ECO:0000256" key="4">
    <source>
        <dbReference type="ARBA" id="ARBA00022692"/>
    </source>
</evidence>
<feature type="transmembrane region" description="Helical" evidence="9">
    <location>
        <begin position="512"/>
        <end position="535"/>
    </location>
</feature>
<evidence type="ECO:0000259" key="12">
    <source>
        <dbReference type="Pfam" id="PF21760"/>
    </source>
</evidence>
<feature type="transmembrane region" description="Helical" evidence="9">
    <location>
        <begin position="541"/>
        <end position="559"/>
    </location>
</feature>
<dbReference type="Pfam" id="PF02355">
    <property type="entry name" value="SecD_SecF_C"/>
    <property type="match status" value="2"/>
</dbReference>
<keyword evidence="4 9" id="KW-0812">Transmembrane</keyword>
<comment type="subunit">
    <text evidence="9">Forms a complex with SecF. Part of the essential Sec protein translocation apparatus which comprises SecA, SecYEG and auxiliary proteins SecDF. Other proteins may also be involved.</text>
</comment>
<comment type="caution">
    <text evidence="9">Lacks conserved residue(s) required for the propagation of feature annotation.</text>
</comment>
<dbReference type="NCBIfam" id="TIGR00916">
    <property type="entry name" value="2A0604s01"/>
    <property type="match status" value="1"/>
</dbReference>
<comment type="similarity">
    <text evidence="10">Belongs to the SecD/SecF family. SecF subfamily.</text>
</comment>
<dbReference type="NCBIfam" id="TIGR00966">
    <property type="entry name" value="transloc_SecF"/>
    <property type="match status" value="1"/>
</dbReference>
<evidence type="ECO:0000256" key="8">
    <source>
        <dbReference type="ARBA" id="ARBA00023136"/>
    </source>
</evidence>
<organism evidence="14 15">
    <name type="scientific">Paenimyroides viscosum</name>
    <dbReference type="NCBI Taxonomy" id="2488729"/>
    <lineage>
        <taxon>Bacteria</taxon>
        <taxon>Pseudomonadati</taxon>
        <taxon>Bacteroidota</taxon>
        <taxon>Flavobacteriia</taxon>
        <taxon>Flavobacteriales</taxon>
        <taxon>Flavobacteriaceae</taxon>
        <taxon>Paenimyroides</taxon>
    </lineage>
</organism>
<evidence type="ECO:0000256" key="9">
    <source>
        <dbReference type="HAMAP-Rule" id="MF_01463"/>
    </source>
</evidence>
<dbReference type="Gene3D" id="3.30.70.3220">
    <property type="match status" value="1"/>
</dbReference>
<dbReference type="Proteomes" id="UP000268372">
    <property type="component" value="Unassembled WGS sequence"/>
</dbReference>
<feature type="domain" description="Protein export membrane protein SecD/SecF C-terminal" evidence="11">
    <location>
        <begin position="789"/>
        <end position="968"/>
    </location>
</feature>
<proteinExistence type="inferred from homology"/>
<dbReference type="Pfam" id="PF07549">
    <property type="entry name" value="Sec_GG"/>
    <property type="match status" value="1"/>
</dbReference>
<dbReference type="EMBL" id="RQTJ01000023">
    <property type="protein sequence ID" value="RRA93292.1"/>
    <property type="molecule type" value="Genomic_DNA"/>
</dbReference>
<dbReference type="PRINTS" id="PR01755">
    <property type="entry name" value="SECFTRNLCASE"/>
</dbReference>
<comment type="subcellular location">
    <subcellularLocation>
        <location evidence="1 9">Cell membrane</location>
        <topology evidence="1 9">Multi-pass membrane protein</topology>
    </subcellularLocation>
</comment>
<dbReference type="InterPro" id="IPR022646">
    <property type="entry name" value="SecD/SecF_CS"/>
</dbReference>
<keyword evidence="8 9" id="KW-0472">Membrane</keyword>
<feature type="transmembrane region" description="Helical" evidence="9">
    <location>
        <begin position="918"/>
        <end position="936"/>
    </location>
</feature>
<feature type="transmembrane region" description="Helical" evidence="9">
    <location>
        <begin position="867"/>
        <end position="887"/>
    </location>
</feature>
<feature type="transmembrane region" description="Helical" evidence="9">
    <location>
        <begin position="808"/>
        <end position="825"/>
    </location>
</feature>
<dbReference type="Pfam" id="PF21760">
    <property type="entry name" value="SecD_1st"/>
    <property type="match status" value="1"/>
</dbReference>
<feature type="domain" description="Protein translocase subunit SecDF P1" evidence="12">
    <location>
        <begin position="177"/>
        <end position="233"/>
    </location>
</feature>
<dbReference type="RefSeq" id="WP_124899813.1">
    <property type="nucleotide sequence ID" value="NZ_RQTJ01000023.1"/>
</dbReference>
<comment type="similarity">
    <text evidence="9">Belongs to the SecD/SecF family. SecD subfamily.</text>
</comment>
<evidence type="ECO:0000256" key="6">
    <source>
        <dbReference type="ARBA" id="ARBA00022989"/>
    </source>
</evidence>
<comment type="function">
    <text evidence="9">Part of the Sec protein translocase complex. Interacts with the SecYEG preprotein conducting channel. SecDF uses the proton motive force (PMF) to complete protein translocation after the ATP-dependent function of SecA.</text>
</comment>
<dbReference type="PANTHER" id="PTHR30081">
    <property type="entry name" value="PROTEIN-EXPORT MEMBRANE PROTEIN SEC"/>
    <property type="match status" value="1"/>
</dbReference>
<name>A0A3P1AZ13_9FLAO</name>
<feature type="transmembrane region" description="Helical" evidence="9">
    <location>
        <begin position="580"/>
        <end position="607"/>
    </location>
</feature>
<feature type="transmembrane region" description="Helical" evidence="9">
    <location>
        <begin position="942"/>
        <end position="966"/>
    </location>
</feature>
<dbReference type="AlphaFoldDB" id="A0A3P1AZ13"/>
<evidence type="ECO:0000256" key="10">
    <source>
        <dbReference type="HAMAP-Rule" id="MF_01464"/>
    </source>
</evidence>
<gene>
    <name evidence="9" type="primary">secD</name>
    <name evidence="10" type="synonym">secF</name>
    <name evidence="14" type="ORF">EG242_10370</name>
</gene>
<reference evidence="14 15" key="1">
    <citation type="submission" date="2018-11" db="EMBL/GenBank/DDBJ databases">
        <title>Flavobacterium sp. nov., YIM 102796 draft genome.</title>
        <authorList>
            <person name="Li G."/>
            <person name="Jiang Y."/>
        </authorList>
    </citation>
    <scope>NUCLEOTIDE SEQUENCE [LARGE SCALE GENOMIC DNA]</scope>
    <source>
        <strain evidence="14 15">YIM 102796</strain>
    </source>
</reference>
<dbReference type="InterPro" id="IPR055344">
    <property type="entry name" value="SecD_SecF_C_bact"/>
</dbReference>
<dbReference type="InterPro" id="IPR005665">
    <property type="entry name" value="SecF_bac"/>
</dbReference>
<keyword evidence="15" id="KW-1185">Reference proteome</keyword>
<dbReference type="GO" id="GO:0005886">
    <property type="term" value="C:plasma membrane"/>
    <property type="evidence" value="ECO:0007669"/>
    <property type="project" value="UniProtKB-SubCell"/>
</dbReference>
<dbReference type="Gene3D" id="3.30.1360.200">
    <property type="match status" value="1"/>
</dbReference>
<keyword evidence="7 9" id="KW-0811">Translocation</keyword>
<dbReference type="GO" id="GO:0015450">
    <property type="term" value="F:protein-transporting ATPase activity"/>
    <property type="evidence" value="ECO:0007669"/>
    <property type="project" value="InterPro"/>
</dbReference>
<evidence type="ECO:0000313" key="15">
    <source>
        <dbReference type="Proteomes" id="UP000268372"/>
    </source>
</evidence>
<dbReference type="PANTHER" id="PTHR30081:SF1">
    <property type="entry name" value="PROTEIN TRANSLOCASE SUBUNIT SECD"/>
    <property type="match status" value="1"/>
</dbReference>
<keyword evidence="6 9" id="KW-1133">Transmembrane helix</keyword>
<evidence type="ECO:0000259" key="13">
    <source>
        <dbReference type="Pfam" id="PF22599"/>
    </source>
</evidence>
<dbReference type="HAMAP" id="MF_01464_B">
    <property type="entry name" value="SecF_B"/>
    <property type="match status" value="1"/>
</dbReference>
<evidence type="ECO:0000313" key="14">
    <source>
        <dbReference type="EMBL" id="RRA93292.1"/>
    </source>
</evidence>
<dbReference type="InterPro" id="IPR022645">
    <property type="entry name" value="SecD/SecF_bac"/>
</dbReference>
<dbReference type="SUPFAM" id="SSF82866">
    <property type="entry name" value="Multidrug efflux transporter AcrB transmembrane domain"/>
    <property type="match status" value="2"/>
</dbReference>
<accession>A0A3P1AZ13</accession>
<sequence>MQNKGLVKFIAIVFALVSIYQLSFTFVTNHYESKAKEFANGDLAKEARYLDSISNEKVYLGQTFAEVRSKQIQKGLDLEGGVNVMLQISVKDILKGLSNNSKNAVFNQALSKAEKNRDGNQTFLESFYESFEKISAGNVKLASSEIFANRNLQEINTSMSDAQVKNILNKKVKESIESAYKVIGERIDQFGVVSPTIQMVGESGRILVELPGAKDIDRIKNLLQSTAQLEFWETYKGEEVGQFLMAANNVLKDKVKQPTTTDTVANTAPKNDVDKLLTGVSKDTAAAATEDLGPIVSLIQAPGYQGSPIIAFFATKDTAQVNTYLKDPQVRGLLSGELRHVKFAWGKAKKNSNIVELYALKGNSQNIAPLSGSVVTEARDDYDQVSGKPVVSMQMNASGAKSWEDLTGKAYSQQSNIAIVLDNVVYSAPGVTTGAISGGRSSISGDFDVQETKDLANILKAGKLPASAAIVSSEIVGPSLGQAAIDAGITSSLVGMFIIAAWMVFFYGKAGWFANIALAVNLLFLFAVFTAFGFVLTLPGIAGIVLTIGTAVDTNILIYERVKESLREGHSAKEAIKHSFSWSGAMSAIVDANVTTALTGIVLVIFGSGPIRGFAVTLLIGIVTSLFTAIVITRILVDSAAAKDAKLAFSTKITRNWFTNMNFDFIGKKKIAYIFTSITMLACVATLFFNGLNYGTDFTGGRTFQVQFDNEVDASSVSNTLSKEFDSNVEAKIFGKNDKLKITTKYRVEEEGIKVDQEVNQVLYNNLKPYFKTPLTYEEFVTPGKGGFGIVQASKVGPTVAKDVKTDAYWAVGGALLIVFVYLAISFRRWQYSLGAVAAVTHDALFVLGVYSFFYKFAPFNMEVDQSLVAALLTVIGYSLNDTVIVFDRVREYIKGDTEGSFEEVVNKSINTTLSRTFNTSATVIVVLLIMFIFGGESIRGFVFAMLLGIGVGTYSSLFISTPILVDTIKGSAERERAAALKNKEGNIEEAE</sequence>
<dbReference type="NCBIfam" id="NF009585">
    <property type="entry name" value="PRK13024.1-5"/>
    <property type="match status" value="1"/>
</dbReference>
<dbReference type="InterPro" id="IPR022813">
    <property type="entry name" value="SecD/SecF_arch_bac"/>
</dbReference>
<keyword evidence="3 9" id="KW-1003">Cell membrane</keyword>
<feature type="transmembrane region" description="Helical" evidence="9">
    <location>
        <begin position="613"/>
        <end position="637"/>
    </location>
</feature>
<dbReference type="HAMAP" id="MF_01463_B">
    <property type="entry name" value="SecD_B"/>
    <property type="match status" value="1"/>
</dbReference>
<feature type="domain" description="SecDF P1 head subdomain" evidence="13">
    <location>
        <begin position="368"/>
        <end position="466"/>
    </location>
</feature>
<evidence type="ECO:0000256" key="7">
    <source>
        <dbReference type="ARBA" id="ARBA00023010"/>
    </source>
</evidence>
<feature type="transmembrane region" description="Helical" evidence="9">
    <location>
        <begin position="483"/>
        <end position="505"/>
    </location>
</feature>
<comment type="subunit">
    <text evidence="10">Forms a complex with SecD. Part of the essential Sec protein translocation apparatus which comprises SecA, SecYEG and auxiliary proteins SecDF. Other proteins may also be involved.</text>
</comment>
<feature type="transmembrane region" description="Helical" evidence="9">
    <location>
        <begin position="832"/>
        <end position="855"/>
    </location>
</feature>
<dbReference type="NCBIfam" id="TIGR01129">
    <property type="entry name" value="secD"/>
    <property type="match status" value="1"/>
</dbReference>
<dbReference type="InterPro" id="IPR048631">
    <property type="entry name" value="SecD_1st"/>
</dbReference>
<protein>
    <recommendedName>
        <fullName evidence="9 10">Multifunctional fusion protein</fullName>
    </recommendedName>
    <domain>
        <recommendedName>
            <fullName evidence="9">Protein translocase subunit SecD</fullName>
        </recommendedName>
    </domain>
    <domain>
        <recommendedName>
            <fullName evidence="10">Protein-export membrane protein SecF</fullName>
        </recommendedName>
    </domain>
</protein>
<feature type="transmembrane region" description="Helical" evidence="9">
    <location>
        <begin position="671"/>
        <end position="689"/>
    </location>
</feature>
<evidence type="ECO:0000256" key="5">
    <source>
        <dbReference type="ARBA" id="ARBA00022927"/>
    </source>
</evidence>